<keyword evidence="2" id="KW-1185">Reference proteome</keyword>
<reference evidence="1" key="1">
    <citation type="submission" date="2021-05" db="EMBL/GenBank/DDBJ databases">
        <authorList>
            <person name="Scholz U."/>
            <person name="Mascher M."/>
            <person name="Fiebig A."/>
        </authorList>
    </citation>
    <scope>NUCLEOTIDE SEQUENCE [LARGE SCALE GENOMIC DNA]</scope>
</reference>
<proteinExistence type="predicted"/>
<dbReference type="Proteomes" id="UP001732700">
    <property type="component" value="Chromosome 6A"/>
</dbReference>
<protein>
    <submittedName>
        <fullName evidence="1">Uncharacterized protein</fullName>
    </submittedName>
</protein>
<sequence length="671" mass="75758">MAAGRHGGYRGYEVSREREFDLGASRRDKEYRHRHRESDRRRDDGRSRDREPSNGYSRHRSPHLPPKSRPSGRREEREPGEVSSGSGSEESRGRPLKASEPRVNGVVGVSRDGGVRSPIKKRKHSPVILDRNGSKPRVQDVVRSMEVVDSVVAELPGVSTPGSMDLDVSVDMQKVKRLHEHDDNSSIIVKEEEEEGEDGYTTMRNIMTSRWANPDDEEEIIMPKRKKSVSPEQGSTKKVTSPELGDSRVNSSVSSDSGVARCSPNGDLEVDKDDNVGVEKDDGDDSSALCMLHTDSESHARRSRTPEPAGSSRRCINMLQGCRSVDEFKRLNTINEGTYGIVSRAEDKETGETVALKKVKMENEREGFPLTSLREINILLSFHHPSIVDVKEIVVGSGDSTYMVMEYMEHDLKAVMETMKQPYSQSEVKCLMLQLLEGVKYLHDNWVIHRDLKTSNILLNNRGELKICDFGLSRQYGSPLKPYTQLVVTLWYRAPELLLGATEYSTAIDMWSMGCIMAELLTKKPLFDGKRDIDQLSKIFKMLGTPNEDIWPGYSKLPGAKAKFPKQPYNKLREKFPAVSFTGGLTLSEAGFDLLNRMLTYDPETRISAEAALKHEWFREAPLPQSRDLMPSFPSLNEQDRRMRKRVKSPDPLEEQRMKEQGSIGDRGIFG</sequence>
<reference evidence="1" key="2">
    <citation type="submission" date="2025-09" db="UniProtKB">
        <authorList>
            <consortium name="EnsemblPlants"/>
        </authorList>
    </citation>
    <scope>IDENTIFICATION</scope>
</reference>
<organism evidence="1 2">
    <name type="scientific">Avena sativa</name>
    <name type="common">Oat</name>
    <dbReference type="NCBI Taxonomy" id="4498"/>
    <lineage>
        <taxon>Eukaryota</taxon>
        <taxon>Viridiplantae</taxon>
        <taxon>Streptophyta</taxon>
        <taxon>Embryophyta</taxon>
        <taxon>Tracheophyta</taxon>
        <taxon>Spermatophyta</taxon>
        <taxon>Magnoliopsida</taxon>
        <taxon>Liliopsida</taxon>
        <taxon>Poales</taxon>
        <taxon>Poaceae</taxon>
        <taxon>BOP clade</taxon>
        <taxon>Pooideae</taxon>
        <taxon>Poodae</taxon>
        <taxon>Poeae</taxon>
        <taxon>Poeae Chloroplast Group 1 (Aveneae type)</taxon>
        <taxon>Aveninae</taxon>
        <taxon>Avena</taxon>
    </lineage>
</organism>
<accession>A0ACD5YMS5</accession>
<name>A0ACD5YMS5_AVESA</name>
<evidence type="ECO:0000313" key="2">
    <source>
        <dbReference type="Proteomes" id="UP001732700"/>
    </source>
</evidence>
<evidence type="ECO:0000313" key="1">
    <source>
        <dbReference type="EnsemblPlants" id="AVESA.00010b.r2.6AG1036830.1.CDS"/>
    </source>
</evidence>
<dbReference type="EnsemblPlants" id="AVESA.00010b.r2.6AG1036830.1">
    <property type="protein sequence ID" value="AVESA.00010b.r2.6AG1036830.1.CDS"/>
    <property type="gene ID" value="AVESA.00010b.r2.6AG1036830"/>
</dbReference>